<evidence type="ECO:0000259" key="2">
    <source>
        <dbReference type="Pfam" id="PF01523"/>
    </source>
</evidence>
<dbReference type="GO" id="GO:0006508">
    <property type="term" value="P:proteolysis"/>
    <property type="evidence" value="ECO:0007669"/>
    <property type="project" value="InterPro"/>
</dbReference>
<dbReference type="RefSeq" id="WP_176575598.1">
    <property type="nucleotide sequence ID" value="NZ_CBDRGH010000004.1"/>
</dbReference>
<feature type="domain" description="Metalloprotease TldD/E central" evidence="4">
    <location>
        <begin position="121"/>
        <end position="216"/>
    </location>
</feature>
<accession>A0A7H8T763</accession>
<gene>
    <name evidence="5" type="ORF">HUT05_16735</name>
</gene>
<sequence length="451" mass="46761">MTWQADGAVVRIGREVVSRARPGERVEAFVARGIDSQIVVREQTVESVTRSDSGGLGVRVIADGRVGFAYSGSLDPAALGQVLADARDSALYTDVRGDAVLPRPDGVPAADIDLWSEDCVALSTEEKTALSRELERAVTASAKVRGVKSVRWGDAAAESAVVSTEGVESYSRRTSCFVSTYVLGDPGTGVTTTSTGYTVGRSPAELDVAAAAREALAALPEAAHRQPRSQRLPVLFDPSVTAAFLAVVSGMLNNPATHPDQALAAAEPGHRVAPEHVTLVDDPTDSSAYGAARHDAEGLATRRNVLLDRGCLAQRLHDSTSGHRAGVPSTGSAVRAGYKSLPRAGARALSLVPGDLDRAALLSGVTHGFLVQAISGLQAGTDPLSGRFSAAVSGRMVRDGELAEHVHHCTLASSIPEALGGLLAVGSDVRSFPGNARGMTVLIAEMSLGAR</sequence>
<feature type="domain" description="Metalloprotease TldD/E C-terminal" evidence="3">
    <location>
        <begin position="229"/>
        <end position="448"/>
    </location>
</feature>
<keyword evidence="6" id="KW-1185">Reference proteome</keyword>
<dbReference type="EMBL" id="CP056041">
    <property type="protein sequence ID" value="QKZ18862.1"/>
    <property type="molecule type" value="Genomic_DNA"/>
</dbReference>
<dbReference type="Pfam" id="PF19290">
    <property type="entry name" value="PmbA_TldD_2nd"/>
    <property type="match status" value="1"/>
</dbReference>
<feature type="domain" description="Metalloprotease TldD/E N-terminal" evidence="2">
    <location>
        <begin position="26"/>
        <end position="90"/>
    </location>
</feature>
<dbReference type="InterPro" id="IPR047657">
    <property type="entry name" value="PmbA"/>
</dbReference>
<dbReference type="PANTHER" id="PTHR43421">
    <property type="entry name" value="METALLOPROTEASE PMBA"/>
    <property type="match status" value="1"/>
</dbReference>
<dbReference type="PANTHER" id="PTHR43421:SF1">
    <property type="entry name" value="METALLOPROTEASE PMBA"/>
    <property type="match status" value="1"/>
</dbReference>
<comment type="similarity">
    <text evidence="1">Belongs to the peptidase U62 family.</text>
</comment>
<dbReference type="InterPro" id="IPR002510">
    <property type="entry name" value="Metalloprtase-TldD/E_N"/>
</dbReference>
<dbReference type="Gene3D" id="3.30.2290.10">
    <property type="entry name" value="PmbA/TldD superfamily"/>
    <property type="match status" value="1"/>
</dbReference>
<dbReference type="GO" id="GO:0008237">
    <property type="term" value="F:metallopeptidase activity"/>
    <property type="evidence" value="ECO:0007669"/>
    <property type="project" value="InterPro"/>
</dbReference>
<dbReference type="Pfam" id="PF19289">
    <property type="entry name" value="PmbA_TldD_3rd"/>
    <property type="match status" value="1"/>
</dbReference>
<protein>
    <submittedName>
        <fullName evidence="5">TldD/PmbA family protein</fullName>
    </submittedName>
</protein>
<reference evidence="5 6" key="1">
    <citation type="submission" date="2020-06" db="EMBL/GenBank/DDBJ databases">
        <title>Genome mining for natural products.</title>
        <authorList>
            <person name="Zhang B."/>
            <person name="Shi J."/>
            <person name="Ge H."/>
        </authorList>
    </citation>
    <scope>NUCLEOTIDE SEQUENCE [LARGE SCALE GENOMIC DNA]</scope>
    <source>
        <strain evidence="5 6">NA02069</strain>
    </source>
</reference>
<dbReference type="GO" id="GO:0005829">
    <property type="term" value="C:cytosol"/>
    <property type="evidence" value="ECO:0007669"/>
    <property type="project" value="TreeGrafter"/>
</dbReference>
<dbReference type="AlphaFoldDB" id="A0A7H8T763"/>
<dbReference type="SUPFAM" id="SSF111283">
    <property type="entry name" value="Putative modulator of DNA gyrase, PmbA/TldD"/>
    <property type="match status" value="1"/>
</dbReference>
<evidence type="ECO:0000313" key="6">
    <source>
        <dbReference type="Proteomes" id="UP000509418"/>
    </source>
</evidence>
<evidence type="ECO:0000313" key="5">
    <source>
        <dbReference type="EMBL" id="QKZ18862.1"/>
    </source>
</evidence>
<dbReference type="Pfam" id="PF01523">
    <property type="entry name" value="PmbA_TldD_1st"/>
    <property type="match status" value="1"/>
</dbReference>
<dbReference type="InterPro" id="IPR045570">
    <property type="entry name" value="Metalloprtase-TldD/E_cen_dom"/>
</dbReference>
<dbReference type="InterPro" id="IPR036059">
    <property type="entry name" value="TldD/PmbA_sf"/>
</dbReference>
<evidence type="ECO:0000256" key="1">
    <source>
        <dbReference type="ARBA" id="ARBA00005836"/>
    </source>
</evidence>
<proteinExistence type="inferred from homology"/>
<name>A0A7H8T763_STRCX</name>
<dbReference type="InterPro" id="IPR035068">
    <property type="entry name" value="TldD/PmbA_N"/>
</dbReference>
<evidence type="ECO:0000259" key="3">
    <source>
        <dbReference type="Pfam" id="PF19289"/>
    </source>
</evidence>
<dbReference type="Proteomes" id="UP000509418">
    <property type="component" value="Chromosome"/>
</dbReference>
<dbReference type="InterPro" id="IPR045569">
    <property type="entry name" value="Metalloprtase-TldD/E_C"/>
</dbReference>
<evidence type="ECO:0000259" key="4">
    <source>
        <dbReference type="Pfam" id="PF19290"/>
    </source>
</evidence>
<organism evidence="5 6">
    <name type="scientific">Streptomyces chartreusis</name>
    <dbReference type="NCBI Taxonomy" id="1969"/>
    <lineage>
        <taxon>Bacteria</taxon>
        <taxon>Bacillati</taxon>
        <taxon>Actinomycetota</taxon>
        <taxon>Actinomycetes</taxon>
        <taxon>Kitasatosporales</taxon>
        <taxon>Streptomycetaceae</taxon>
        <taxon>Streptomyces</taxon>
    </lineage>
</organism>